<organism evidence="1 2">
    <name type="scientific">Citrobacter arsenatis</name>
    <dbReference type="NCBI Taxonomy" id="2546350"/>
    <lineage>
        <taxon>Bacteria</taxon>
        <taxon>Pseudomonadati</taxon>
        <taxon>Pseudomonadota</taxon>
        <taxon>Gammaproteobacteria</taxon>
        <taxon>Enterobacterales</taxon>
        <taxon>Enterobacteriaceae</taxon>
        <taxon>Citrobacter</taxon>
    </lineage>
</organism>
<sequence length="102" mass="11718">MSNKLVQIHFDFHGPFGVEMSHQLVELAESINQEPGFIWKIWTENEANHEAGGIYLFQDEDTALAYVKKHTARLKHLGVEDVMFKIFDINEPLSKINRGHIG</sequence>
<dbReference type="Proteomes" id="UP000293850">
    <property type="component" value="Chromosome"/>
</dbReference>
<dbReference type="Pfam" id="PF08803">
    <property type="entry name" value="ydhR"/>
    <property type="match status" value="1"/>
</dbReference>
<keyword evidence="1" id="KW-0503">Monooxygenase</keyword>
<dbReference type="RefSeq" id="WP_103770057.1">
    <property type="nucleotide sequence ID" value="NZ_CP037864.1"/>
</dbReference>
<accession>A0A4P6WK78</accession>
<dbReference type="Gene3D" id="3.30.70.100">
    <property type="match status" value="1"/>
</dbReference>
<dbReference type="InterPro" id="IPR014910">
    <property type="entry name" value="YdhR"/>
</dbReference>
<proteinExistence type="predicted"/>
<name>A0A4P6WK78_9ENTR</name>
<dbReference type="KEGG" id="cars:E1B03_12485"/>
<dbReference type="PANTHER" id="PTHR39169">
    <property type="match status" value="1"/>
</dbReference>
<protein>
    <submittedName>
        <fullName evidence="1">Monooxygenase</fullName>
    </submittedName>
</protein>
<dbReference type="InterPro" id="IPR011008">
    <property type="entry name" value="Dimeric_a/b-barrel"/>
</dbReference>
<dbReference type="EMBL" id="CP037864">
    <property type="protein sequence ID" value="QBM23197.1"/>
    <property type="molecule type" value="Genomic_DNA"/>
</dbReference>
<gene>
    <name evidence="1" type="ORF">E1B03_12485</name>
</gene>
<keyword evidence="1" id="KW-0560">Oxidoreductase</keyword>
<dbReference type="GO" id="GO:0004497">
    <property type="term" value="F:monooxygenase activity"/>
    <property type="evidence" value="ECO:0007669"/>
    <property type="project" value="UniProtKB-KW"/>
</dbReference>
<dbReference type="AlphaFoldDB" id="A0A4P6WK78"/>
<reference evidence="1 2" key="1">
    <citation type="submission" date="2019-03" db="EMBL/GenBank/DDBJ databases">
        <title>Complete genome sequence of an arsenate-respiring bacteria, Citrobacter sp. LY-1.</title>
        <authorList>
            <person name="Wang H."/>
            <person name="Liu Y."/>
            <person name="Li Q."/>
            <person name="Huang J."/>
        </authorList>
    </citation>
    <scope>NUCLEOTIDE SEQUENCE [LARGE SCALE GENOMIC DNA]</scope>
    <source>
        <strain evidence="1 2">LY-1</strain>
    </source>
</reference>
<dbReference type="NCBIfam" id="NF008333">
    <property type="entry name" value="PRK11118.1"/>
    <property type="match status" value="1"/>
</dbReference>
<dbReference type="SUPFAM" id="SSF54909">
    <property type="entry name" value="Dimeric alpha+beta barrel"/>
    <property type="match status" value="1"/>
</dbReference>
<keyword evidence="2" id="KW-1185">Reference proteome</keyword>
<dbReference type="PANTHER" id="PTHR39169:SF1">
    <property type="entry name" value="MONOOXYGENASE YDHR-RELATED"/>
    <property type="match status" value="1"/>
</dbReference>
<evidence type="ECO:0000313" key="2">
    <source>
        <dbReference type="Proteomes" id="UP000293850"/>
    </source>
</evidence>
<evidence type="ECO:0000313" key="1">
    <source>
        <dbReference type="EMBL" id="QBM23197.1"/>
    </source>
</evidence>